<accession>A0ABU5VHC8</accession>
<dbReference type="Proteomes" id="UP001302573">
    <property type="component" value="Unassembled WGS sequence"/>
</dbReference>
<comment type="caution">
    <text evidence="1">The sequence shown here is derived from an EMBL/GenBank/DDBJ whole genome shotgun (WGS) entry which is preliminary data.</text>
</comment>
<sequence length="59" mass="6602">RRIETGNLCLGQPLRGTPAAALGHWNQQLEFFEIFFDPGLYSPQGHPYSAHHNDGQPTL</sequence>
<organism evidence="1 2">
    <name type="scientific">Pseudomonas machongensis</name>
    <dbReference type="NCBI Taxonomy" id="3110229"/>
    <lineage>
        <taxon>Bacteria</taxon>
        <taxon>Pseudomonadati</taxon>
        <taxon>Pseudomonadota</taxon>
        <taxon>Gammaproteobacteria</taxon>
        <taxon>Pseudomonadales</taxon>
        <taxon>Pseudomonadaceae</taxon>
        <taxon>Pseudomonas</taxon>
    </lineage>
</organism>
<dbReference type="EMBL" id="JAYFUI010000123">
    <property type="protein sequence ID" value="MEA5672248.1"/>
    <property type="molecule type" value="Genomic_DNA"/>
</dbReference>
<name>A0ABU5VHC8_9PSED</name>
<feature type="non-terminal residue" evidence="1">
    <location>
        <position position="1"/>
    </location>
</feature>
<keyword evidence="2" id="KW-1185">Reference proteome</keyword>
<reference evidence="1 2" key="1">
    <citation type="submission" date="2023-12" db="EMBL/GenBank/DDBJ databases">
        <title>Pseudomonas machongensis sp. nov., isolated from wilted pepper plants (Capsicum annuum).</title>
        <authorList>
            <person name="Qiu M."/>
            <person name="Li Y."/>
            <person name="Liu Q."/>
            <person name="Zhang X."/>
            <person name="Huang Y."/>
            <person name="Guo R."/>
            <person name="Hu M."/>
            <person name="Zhou J."/>
            <person name="Zhou X."/>
        </authorList>
    </citation>
    <scope>NUCLEOTIDE SEQUENCE [LARGE SCALE GENOMIC DNA]</scope>
    <source>
        <strain evidence="1 2">MH2</strain>
    </source>
</reference>
<dbReference type="RefSeq" id="WP_323453393.1">
    <property type="nucleotide sequence ID" value="NZ_JAYFUI010000123.1"/>
</dbReference>
<protein>
    <submittedName>
        <fullName evidence="1">Uncharacterized protein</fullName>
    </submittedName>
</protein>
<evidence type="ECO:0000313" key="1">
    <source>
        <dbReference type="EMBL" id="MEA5672248.1"/>
    </source>
</evidence>
<proteinExistence type="predicted"/>
<evidence type="ECO:0000313" key="2">
    <source>
        <dbReference type="Proteomes" id="UP001302573"/>
    </source>
</evidence>
<gene>
    <name evidence="1" type="ORF">VA602_12950</name>
</gene>